<dbReference type="AlphaFoldDB" id="A0A0S3RV26"/>
<feature type="non-terminal residue" evidence="1">
    <location>
        <position position="1"/>
    </location>
</feature>
<name>A0A0S3RV26_PHAAN</name>
<evidence type="ECO:0000313" key="2">
    <source>
        <dbReference type="Proteomes" id="UP000291084"/>
    </source>
</evidence>
<evidence type="ECO:0000313" key="1">
    <source>
        <dbReference type="EMBL" id="BAT84474.1"/>
    </source>
</evidence>
<protein>
    <submittedName>
        <fullName evidence="1">Uncharacterized protein</fullName>
    </submittedName>
</protein>
<organism evidence="1 2">
    <name type="scientific">Vigna angularis var. angularis</name>
    <dbReference type="NCBI Taxonomy" id="157739"/>
    <lineage>
        <taxon>Eukaryota</taxon>
        <taxon>Viridiplantae</taxon>
        <taxon>Streptophyta</taxon>
        <taxon>Embryophyta</taxon>
        <taxon>Tracheophyta</taxon>
        <taxon>Spermatophyta</taxon>
        <taxon>Magnoliopsida</taxon>
        <taxon>eudicotyledons</taxon>
        <taxon>Gunneridae</taxon>
        <taxon>Pentapetalae</taxon>
        <taxon>rosids</taxon>
        <taxon>fabids</taxon>
        <taxon>Fabales</taxon>
        <taxon>Fabaceae</taxon>
        <taxon>Papilionoideae</taxon>
        <taxon>50 kb inversion clade</taxon>
        <taxon>NPAAA clade</taxon>
        <taxon>indigoferoid/millettioid clade</taxon>
        <taxon>Phaseoleae</taxon>
        <taxon>Vigna</taxon>
    </lineage>
</organism>
<proteinExistence type="predicted"/>
<reference evidence="1 2" key="1">
    <citation type="journal article" date="2015" name="Sci. Rep.">
        <title>The power of single molecule real-time sequencing technology in the de novo assembly of a eukaryotic genome.</title>
        <authorList>
            <person name="Sakai H."/>
            <person name="Naito K."/>
            <person name="Ogiso-Tanaka E."/>
            <person name="Takahashi Y."/>
            <person name="Iseki K."/>
            <person name="Muto C."/>
            <person name="Satou K."/>
            <person name="Teruya K."/>
            <person name="Shiroma A."/>
            <person name="Shimoji M."/>
            <person name="Hirano T."/>
            <person name="Itoh T."/>
            <person name="Kaga A."/>
            <person name="Tomooka N."/>
        </authorList>
    </citation>
    <scope>NUCLEOTIDE SEQUENCE [LARGE SCALE GENOMIC DNA]</scope>
    <source>
        <strain evidence="2">cv. Shumari</strain>
    </source>
</reference>
<accession>A0A0S3RV26</accession>
<keyword evidence="2" id="KW-1185">Reference proteome</keyword>
<dbReference type="Proteomes" id="UP000291084">
    <property type="component" value="Chromosome 4"/>
</dbReference>
<dbReference type="EMBL" id="AP015037">
    <property type="protein sequence ID" value="BAT84474.1"/>
    <property type="molecule type" value="Genomic_DNA"/>
</dbReference>
<sequence length="81" mass="9045">IPPSPLPSFFSNFQNFKIKIIIALICSYFSSTYIYPTPGKNAFTAPKFESPHFFGEKNCGVLYSERRGKRVSEDSVGLGFG</sequence>
<gene>
    <name evidence="1" type="primary">Vigan.04G186800</name>
    <name evidence="1" type="ORF">VIGAN_04186800</name>
</gene>